<dbReference type="InterPro" id="IPR013107">
    <property type="entry name" value="Acyl-CoA_DH_C"/>
</dbReference>
<feature type="domain" description="Acyl-CoA dehydrogenase C-terminal" evidence="4">
    <location>
        <begin position="251"/>
        <end position="378"/>
    </location>
</feature>
<dbReference type="Proteomes" id="UP000712673">
    <property type="component" value="Unassembled WGS sequence"/>
</dbReference>
<evidence type="ECO:0000313" key="6">
    <source>
        <dbReference type="Proteomes" id="UP000712673"/>
    </source>
</evidence>
<name>A0A938B3G7_UNCTE</name>
<dbReference type="SUPFAM" id="SSF56645">
    <property type="entry name" value="Acyl-CoA dehydrogenase NM domain-like"/>
    <property type="match status" value="1"/>
</dbReference>
<dbReference type="GO" id="GO:0033539">
    <property type="term" value="P:fatty acid beta-oxidation using acyl-CoA dehydrogenase"/>
    <property type="evidence" value="ECO:0007669"/>
    <property type="project" value="TreeGrafter"/>
</dbReference>
<proteinExistence type="inferred from homology"/>
<dbReference type="Gene3D" id="1.10.540.10">
    <property type="entry name" value="Acyl-CoA dehydrogenase/oxidase, N-terminal domain"/>
    <property type="match status" value="1"/>
</dbReference>
<dbReference type="InterPro" id="IPR009100">
    <property type="entry name" value="AcylCoA_DH/oxidase_NM_dom_sf"/>
</dbReference>
<dbReference type="GO" id="GO:0005737">
    <property type="term" value="C:cytoplasm"/>
    <property type="evidence" value="ECO:0007669"/>
    <property type="project" value="TreeGrafter"/>
</dbReference>
<organism evidence="5 6">
    <name type="scientific">Tectimicrobiota bacterium</name>
    <dbReference type="NCBI Taxonomy" id="2528274"/>
    <lineage>
        <taxon>Bacteria</taxon>
        <taxon>Pseudomonadati</taxon>
        <taxon>Nitrospinota/Tectimicrobiota group</taxon>
        <taxon>Candidatus Tectimicrobiota</taxon>
    </lineage>
</organism>
<dbReference type="InterPro" id="IPR050741">
    <property type="entry name" value="Acyl-CoA_dehydrogenase"/>
</dbReference>
<dbReference type="InterPro" id="IPR036250">
    <property type="entry name" value="AcylCo_DH-like_C"/>
</dbReference>
<dbReference type="AlphaFoldDB" id="A0A938B3G7"/>
<comment type="caution">
    <text evidence="5">The sequence shown here is derived from an EMBL/GenBank/DDBJ whole genome shotgun (WGS) entry which is preliminary data.</text>
</comment>
<dbReference type="PANTHER" id="PTHR48083">
    <property type="entry name" value="MEDIUM-CHAIN SPECIFIC ACYL-COA DEHYDROGENASE, MITOCHONDRIAL-RELATED"/>
    <property type="match status" value="1"/>
</dbReference>
<evidence type="ECO:0000259" key="4">
    <source>
        <dbReference type="Pfam" id="PF08028"/>
    </source>
</evidence>
<evidence type="ECO:0000313" key="5">
    <source>
        <dbReference type="EMBL" id="MBM3225044.1"/>
    </source>
</evidence>
<sequence>MSETYITGRLRLMSGTEVQSPVDIARELAPQIRAQAATIEAERELPRPLFETLADAGLFHMALPRSLGCLEIDLPTYIQAIEELGKADASTAWMINQGGIFATYAARMPNEVARAIWVDTPRGVAANTPAPVAKAVVVPGGYRVTGKLGFSTGCRHASWLAPHAQVLENGHPRRLEDGRLETRYLFVPVDAAERLDTWHVRGLRGTGTHHFAVHDVFVPAERTVLATAAPLLETGPLYQIPRTLVFASGDAAVALGMARMCLEAFYELAGTKTPRALEGLLRDQPMVQADIGHAEAHIRSGRALLRETVRETWEALTRTGTLTLDQRAALRIATTHTLRLVIKVVDIIYNAAGATAIYDGHFIQRAFQDVHVISQHAQSRRAHYELVGRHWLGLPTDETRL</sequence>
<reference evidence="5" key="1">
    <citation type="submission" date="2019-03" db="EMBL/GenBank/DDBJ databases">
        <title>Lake Tanganyika Metagenome-Assembled Genomes (MAGs).</title>
        <authorList>
            <person name="Tran P."/>
        </authorList>
    </citation>
    <scope>NUCLEOTIDE SEQUENCE</scope>
    <source>
        <strain evidence="5">K_DeepCast_65m_m2_066</strain>
    </source>
</reference>
<evidence type="ECO:0000259" key="3">
    <source>
        <dbReference type="Pfam" id="PF02771"/>
    </source>
</evidence>
<dbReference type="PIRSF" id="PIRSF016578">
    <property type="entry name" value="HsaA"/>
    <property type="match status" value="1"/>
</dbReference>
<dbReference type="Gene3D" id="1.20.140.10">
    <property type="entry name" value="Butyryl-CoA Dehydrogenase, subunit A, domain 3"/>
    <property type="match status" value="1"/>
</dbReference>
<dbReference type="GO" id="GO:0050660">
    <property type="term" value="F:flavin adenine dinucleotide binding"/>
    <property type="evidence" value="ECO:0007669"/>
    <property type="project" value="InterPro"/>
</dbReference>
<dbReference type="InterPro" id="IPR046373">
    <property type="entry name" value="Acyl-CoA_Oxase/DH_mid-dom_sf"/>
</dbReference>
<dbReference type="Pfam" id="PF02771">
    <property type="entry name" value="Acyl-CoA_dh_N"/>
    <property type="match status" value="1"/>
</dbReference>
<accession>A0A938B3G7</accession>
<dbReference type="InterPro" id="IPR013786">
    <property type="entry name" value="AcylCoA_DH/ox_N"/>
</dbReference>
<dbReference type="GO" id="GO:0003995">
    <property type="term" value="F:acyl-CoA dehydrogenase activity"/>
    <property type="evidence" value="ECO:0007669"/>
    <property type="project" value="TreeGrafter"/>
</dbReference>
<feature type="domain" description="Acyl-CoA dehydrogenase/oxidase N-terminal" evidence="3">
    <location>
        <begin position="29"/>
        <end position="116"/>
    </location>
</feature>
<dbReference type="PANTHER" id="PTHR48083:SF5">
    <property type="entry name" value="NRGC PROTEIN"/>
    <property type="match status" value="1"/>
</dbReference>
<evidence type="ECO:0000256" key="1">
    <source>
        <dbReference type="ARBA" id="ARBA00023002"/>
    </source>
</evidence>
<dbReference type="SUPFAM" id="SSF47203">
    <property type="entry name" value="Acyl-CoA dehydrogenase C-terminal domain-like"/>
    <property type="match status" value="1"/>
</dbReference>
<protein>
    <submittedName>
        <fullName evidence="5">Acyl-CoA dehydrogenase</fullName>
    </submittedName>
</protein>
<dbReference type="InterPro" id="IPR037069">
    <property type="entry name" value="AcylCoA_DH/ox_N_sf"/>
</dbReference>
<dbReference type="Gene3D" id="2.40.110.10">
    <property type="entry name" value="Butyryl-CoA Dehydrogenase, subunit A, domain 2"/>
    <property type="match status" value="1"/>
</dbReference>
<keyword evidence="1" id="KW-0560">Oxidoreductase</keyword>
<dbReference type="Pfam" id="PF08028">
    <property type="entry name" value="Acyl-CoA_dh_2"/>
    <property type="match status" value="1"/>
</dbReference>
<comment type="similarity">
    <text evidence="2">Belongs to the HpaH/HsaA monooxygenase family.</text>
</comment>
<dbReference type="EMBL" id="VGLS01000465">
    <property type="protein sequence ID" value="MBM3225044.1"/>
    <property type="molecule type" value="Genomic_DNA"/>
</dbReference>
<evidence type="ECO:0000256" key="2">
    <source>
        <dbReference type="ARBA" id="ARBA00049661"/>
    </source>
</evidence>
<gene>
    <name evidence="5" type="ORF">FJZ47_14750</name>
</gene>